<reference evidence="2" key="1">
    <citation type="submission" date="2020-11" db="EMBL/GenBank/DDBJ databases">
        <authorList>
            <person name="Whiteford S."/>
        </authorList>
    </citation>
    <scope>NUCLEOTIDE SEQUENCE</scope>
</reference>
<dbReference type="Proteomes" id="UP000653454">
    <property type="component" value="Unassembled WGS sequence"/>
</dbReference>
<sequence>MSSTGTKPMKSYDSFPGKYAQLSPAVEAKFDQLKEEITTRIDQEISDSTNAREFIGQKYIELCEKIEVLSDLDKTVSSFRSDIKAMERQLLMLQTRIDGLESKVLSKERPSTLQIPEQNKMSSKVFLVFVLLALVFLTQSHVEACLGHGQEPVVVHCCTWNVARSAKTFSPQPSLSSYRPPKIIGPAEGVPRYAYLF</sequence>
<protein>
    <submittedName>
        <fullName evidence="2">(diamondback moth) hypothetical protein</fullName>
    </submittedName>
</protein>
<dbReference type="EMBL" id="CAJHNJ030000021">
    <property type="protein sequence ID" value="CAG9118557.1"/>
    <property type="molecule type" value="Genomic_DNA"/>
</dbReference>
<evidence type="ECO:0000313" key="3">
    <source>
        <dbReference type="Proteomes" id="UP000653454"/>
    </source>
</evidence>
<evidence type="ECO:0000256" key="1">
    <source>
        <dbReference type="SAM" id="Coils"/>
    </source>
</evidence>
<keyword evidence="3" id="KW-1185">Reference proteome</keyword>
<dbReference type="AlphaFoldDB" id="A0A8S4ES84"/>
<evidence type="ECO:0000313" key="2">
    <source>
        <dbReference type="EMBL" id="CAG9118557.1"/>
    </source>
</evidence>
<accession>A0A8S4ES84</accession>
<keyword evidence="1" id="KW-0175">Coiled coil</keyword>
<comment type="caution">
    <text evidence="2">The sequence shown here is derived from an EMBL/GenBank/DDBJ whole genome shotgun (WGS) entry which is preliminary data.</text>
</comment>
<gene>
    <name evidence="2" type="ORF">PLXY2_LOCUS6504</name>
</gene>
<feature type="coiled-coil region" evidence="1">
    <location>
        <begin position="69"/>
        <end position="103"/>
    </location>
</feature>
<organism evidence="2 3">
    <name type="scientific">Plutella xylostella</name>
    <name type="common">Diamondback moth</name>
    <name type="synonym">Plutella maculipennis</name>
    <dbReference type="NCBI Taxonomy" id="51655"/>
    <lineage>
        <taxon>Eukaryota</taxon>
        <taxon>Metazoa</taxon>
        <taxon>Ecdysozoa</taxon>
        <taxon>Arthropoda</taxon>
        <taxon>Hexapoda</taxon>
        <taxon>Insecta</taxon>
        <taxon>Pterygota</taxon>
        <taxon>Neoptera</taxon>
        <taxon>Endopterygota</taxon>
        <taxon>Lepidoptera</taxon>
        <taxon>Glossata</taxon>
        <taxon>Ditrysia</taxon>
        <taxon>Yponomeutoidea</taxon>
        <taxon>Plutellidae</taxon>
        <taxon>Plutella</taxon>
    </lineage>
</organism>
<name>A0A8S4ES84_PLUXY</name>
<proteinExistence type="predicted"/>